<protein>
    <submittedName>
        <fullName evidence="3">Nadp-binding</fullName>
    </submittedName>
</protein>
<dbReference type="OrthoDB" id="1933717at2759"/>
<keyword evidence="4" id="KW-1185">Reference proteome</keyword>
<dbReference type="Pfam" id="PF00106">
    <property type="entry name" value="adh_short"/>
    <property type="match status" value="1"/>
</dbReference>
<dbReference type="SUPFAM" id="SSF51735">
    <property type="entry name" value="NAD(P)-binding Rossmann-fold domains"/>
    <property type="match status" value="1"/>
</dbReference>
<dbReference type="EMBL" id="PXOA01000516">
    <property type="protein sequence ID" value="RFU74612.1"/>
    <property type="molecule type" value="Genomic_DNA"/>
</dbReference>
<dbReference type="InterPro" id="IPR002347">
    <property type="entry name" value="SDR_fam"/>
</dbReference>
<gene>
    <name evidence="3" type="ORF">TARUN_7626</name>
</gene>
<evidence type="ECO:0000313" key="4">
    <source>
        <dbReference type="Proteomes" id="UP000266272"/>
    </source>
</evidence>
<reference evidence="3 4" key="1">
    <citation type="journal article" date="2018" name="PLoS Pathog.">
        <title>Evolution of structural diversity of trichothecenes, a family of toxins produced by plant pathogenic and entomopathogenic fungi.</title>
        <authorList>
            <person name="Proctor R.H."/>
            <person name="McCormick S.P."/>
            <person name="Kim H.S."/>
            <person name="Cardoza R.E."/>
            <person name="Stanley A.M."/>
            <person name="Lindo L."/>
            <person name="Kelly A."/>
            <person name="Brown D.W."/>
            <person name="Lee T."/>
            <person name="Vaughan M.M."/>
            <person name="Alexander N.J."/>
            <person name="Busman M."/>
            <person name="Gutierrez S."/>
        </authorList>
    </citation>
    <scope>NUCLEOTIDE SEQUENCE [LARGE SCALE GENOMIC DNA]</scope>
    <source>
        <strain evidence="3 4">IBT 40837</strain>
    </source>
</reference>
<sequence>MPLDASHPDFWTEALQFTAKIHRDVYPAISPSNEDIQQIADGKVVLITGAGSGFGKGAAKQWAAANASAIVLAGRNQQNIDDVAEQLKSSASATKFLQVATDVSSEIDVQNLFQKTIQAFGKVDVVVHCAGVLGPLALVGDAPEINVKGTFLVARELVRVSANKEVTFIQTGTAASYFASPQQSSYTSSKLATNMILSQLNDEYENLRVFNVHPGMAMSKVLRPELHIYAKDTVELFGSLTIYLSGPRANFLRDRFVVANWDVTDLEKHQDEIVADGLLKSQAFRGDTGPGGYKFKSEVQ</sequence>
<dbReference type="PANTHER" id="PTHR42901">
    <property type="entry name" value="ALCOHOL DEHYDROGENASE"/>
    <property type="match status" value="1"/>
</dbReference>
<evidence type="ECO:0000256" key="1">
    <source>
        <dbReference type="ARBA" id="ARBA00006484"/>
    </source>
</evidence>
<comment type="caution">
    <text evidence="3">The sequence shown here is derived from an EMBL/GenBank/DDBJ whole genome shotgun (WGS) entry which is preliminary data.</text>
</comment>
<dbReference type="PANTHER" id="PTHR42901:SF1">
    <property type="entry name" value="ALCOHOL DEHYDROGENASE"/>
    <property type="match status" value="1"/>
</dbReference>
<dbReference type="PRINTS" id="PR00081">
    <property type="entry name" value="GDHRDH"/>
</dbReference>
<dbReference type="Gene3D" id="3.40.50.720">
    <property type="entry name" value="NAD(P)-binding Rossmann-like Domain"/>
    <property type="match status" value="1"/>
</dbReference>
<dbReference type="STRING" id="490622.A0A395NER0"/>
<name>A0A395NER0_TRIAR</name>
<proteinExistence type="inferred from homology"/>
<organism evidence="3 4">
    <name type="scientific">Trichoderma arundinaceum</name>
    <dbReference type="NCBI Taxonomy" id="490622"/>
    <lineage>
        <taxon>Eukaryota</taxon>
        <taxon>Fungi</taxon>
        <taxon>Dikarya</taxon>
        <taxon>Ascomycota</taxon>
        <taxon>Pezizomycotina</taxon>
        <taxon>Sordariomycetes</taxon>
        <taxon>Hypocreomycetidae</taxon>
        <taxon>Hypocreales</taxon>
        <taxon>Hypocreaceae</taxon>
        <taxon>Trichoderma</taxon>
    </lineage>
</organism>
<dbReference type="GO" id="GO:0016491">
    <property type="term" value="F:oxidoreductase activity"/>
    <property type="evidence" value="ECO:0007669"/>
    <property type="project" value="UniProtKB-KW"/>
</dbReference>
<evidence type="ECO:0000313" key="3">
    <source>
        <dbReference type="EMBL" id="RFU74612.1"/>
    </source>
</evidence>
<comment type="similarity">
    <text evidence="1">Belongs to the short-chain dehydrogenases/reductases (SDR) family.</text>
</comment>
<keyword evidence="2" id="KW-0560">Oxidoreductase</keyword>
<dbReference type="AlphaFoldDB" id="A0A395NER0"/>
<accession>A0A395NER0</accession>
<dbReference type="Proteomes" id="UP000266272">
    <property type="component" value="Unassembled WGS sequence"/>
</dbReference>
<evidence type="ECO:0000256" key="2">
    <source>
        <dbReference type="ARBA" id="ARBA00023002"/>
    </source>
</evidence>
<dbReference type="InterPro" id="IPR036291">
    <property type="entry name" value="NAD(P)-bd_dom_sf"/>
</dbReference>
<dbReference type="CDD" id="cd05233">
    <property type="entry name" value="SDR_c"/>
    <property type="match status" value="1"/>
</dbReference>